<dbReference type="EMBL" id="JAUJYO010000005">
    <property type="protein sequence ID" value="KAK1317384.1"/>
    <property type="molecule type" value="Genomic_DNA"/>
</dbReference>
<comment type="caution">
    <text evidence="1">The sequence shown here is derived from an EMBL/GenBank/DDBJ whole genome shotgun (WGS) entry which is preliminary data.</text>
</comment>
<evidence type="ECO:0000313" key="1">
    <source>
        <dbReference type="EMBL" id="KAK1317384.1"/>
    </source>
</evidence>
<evidence type="ECO:0000313" key="2">
    <source>
        <dbReference type="Proteomes" id="UP001180020"/>
    </source>
</evidence>
<dbReference type="AlphaFoldDB" id="A0AAV9EWQ3"/>
<proteinExistence type="predicted"/>
<name>A0AAV9EWQ3_ACOCL</name>
<keyword evidence="2" id="KW-1185">Reference proteome</keyword>
<organism evidence="1 2">
    <name type="scientific">Acorus calamus</name>
    <name type="common">Sweet flag</name>
    <dbReference type="NCBI Taxonomy" id="4465"/>
    <lineage>
        <taxon>Eukaryota</taxon>
        <taxon>Viridiplantae</taxon>
        <taxon>Streptophyta</taxon>
        <taxon>Embryophyta</taxon>
        <taxon>Tracheophyta</taxon>
        <taxon>Spermatophyta</taxon>
        <taxon>Magnoliopsida</taxon>
        <taxon>Liliopsida</taxon>
        <taxon>Acoraceae</taxon>
        <taxon>Acorus</taxon>
    </lineage>
</organism>
<accession>A0AAV9EWQ3</accession>
<protein>
    <submittedName>
        <fullName evidence="1">Uncharacterized protein</fullName>
    </submittedName>
</protein>
<reference evidence="1" key="2">
    <citation type="submission" date="2023-06" db="EMBL/GenBank/DDBJ databases">
        <authorList>
            <person name="Ma L."/>
            <person name="Liu K.-W."/>
            <person name="Li Z."/>
            <person name="Hsiao Y.-Y."/>
            <person name="Qi Y."/>
            <person name="Fu T."/>
            <person name="Tang G."/>
            <person name="Zhang D."/>
            <person name="Sun W.-H."/>
            <person name="Liu D.-K."/>
            <person name="Li Y."/>
            <person name="Chen G.-Z."/>
            <person name="Liu X.-D."/>
            <person name="Liao X.-Y."/>
            <person name="Jiang Y.-T."/>
            <person name="Yu X."/>
            <person name="Hao Y."/>
            <person name="Huang J."/>
            <person name="Zhao X.-W."/>
            <person name="Ke S."/>
            <person name="Chen Y.-Y."/>
            <person name="Wu W.-L."/>
            <person name="Hsu J.-L."/>
            <person name="Lin Y.-F."/>
            <person name="Huang M.-D."/>
            <person name="Li C.-Y."/>
            <person name="Huang L."/>
            <person name="Wang Z.-W."/>
            <person name="Zhao X."/>
            <person name="Zhong W.-Y."/>
            <person name="Peng D.-H."/>
            <person name="Ahmad S."/>
            <person name="Lan S."/>
            <person name="Zhang J.-S."/>
            <person name="Tsai W.-C."/>
            <person name="Van De Peer Y."/>
            <person name="Liu Z.-J."/>
        </authorList>
    </citation>
    <scope>NUCLEOTIDE SEQUENCE</scope>
    <source>
        <strain evidence="1">CP</strain>
        <tissue evidence="1">Leaves</tissue>
    </source>
</reference>
<sequence length="100" mass="10743">MPESPNAWNSPLNMEMLSSGMNRPLTTGFRSVHPPSPEWENRILGLLHTRATAVKPPGVVGGAERVTHQMFRSGGSATLGSLRNGLERVISGWFSSSSGL</sequence>
<dbReference type="Proteomes" id="UP001180020">
    <property type="component" value="Unassembled WGS sequence"/>
</dbReference>
<reference evidence="1" key="1">
    <citation type="journal article" date="2023" name="Nat. Commun.">
        <title>Diploid and tetraploid genomes of Acorus and the evolution of monocots.</title>
        <authorList>
            <person name="Ma L."/>
            <person name="Liu K.W."/>
            <person name="Li Z."/>
            <person name="Hsiao Y.Y."/>
            <person name="Qi Y."/>
            <person name="Fu T."/>
            <person name="Tang G.D."/>
            <person name="Zhang D."/>
            <person name="Sun W.H."/>
            <person name="Liu D.K."/>
            <person name="Li Y."/>
            <person name="Chen G.Z."/>
            <person name="Liu X.D."/>
            <person name="Liao X.Y."/>
            <person name="Jiang Y.T."/>
            <person name="Yu X."/>
            <person name="Hao Y."/>
            <person name="Huang J."/>
            <person name="Zhao X.W."/>
            <person name="Ke S."/>
            <person name="Chen Y.Y."/>
            <person name="Wu W.L."/>
            <person name="Hsu J.L."/>
            <person name="Lin Y.F."/>
            <person name="Huang M.D."/>
            <person name="Li C.Y."/>
            <person name="Huang L."/>
            <person name="Wang Z.W."/>
            <person name="Zhao X."/>
            <person name="Zhong W.Y."/>
            <person name="Peng D.H."/>
            <person name="Ahmad S."/>
            <person name="Lan S."/>
            <person name="Zhang J.S."/>
            <person name="Tsai W.C."/>
            <person name="Van de Peer Y."/>
            <person name="Liu Z.J."/>
        </authorList>
    </citation>
    <scope>NUCLEOTIDE SEQUENCE</scope>
    <source>
        <strain evidence="1">CP</strain>
    </source>
</reference>
<gene>
    <name evidence="1" type="ORF">QJS10_CPA05g02119</name>
</gene>